<dbReference type="PIRSF" id="PIRSF002756">
    <property type="entry name" value="PstS"/>
    <property type="match status" value="1"/>
</dbReference>
<evidence type="ECO:0000256" key="5">
    <source>
        <dbReference type="SAM" id="MobiDB-lite"/>
    </source>
</evidence>
<dbReference type="OrthoDB" id="9801510at2"/>
<dbReference type="InterPro" id="IPR024370">
    <property type="entry name" value="PBP_domain"/>
</dbReference>
<feature type="compositionally biased region" description="Polar residues" evidence="5">
    <location>
        <begin position="34"/>
        <end position="58"/>
    </location>
</feature>
<dbReference type="EMBL" id="BHYL01000050">
    <property type="protein sequence ID" value="GCD19122.1"/>
    <property type="molecule type" value="Genomic_DNA"/>
</dbReference>
<feature type="region of interest" description="Disordered" evidence="5">
    <location>
        <begin position="28"/>
        <end position="58"/>
    </location>
</feature>
<dbReference type="PANTHER" id="PTHR42996:SF1">
    <property type="entry name" value="PHOSPHATE-BINDING PROTEIN PSTS"/>
    <property type="match status" value="1"/>
</dbReference>
<dbReference type="PANTHER" id="PTHR42996">
    <property type="entry name" value="PHOSPHATE-BINDING PROTEIN PSTS"/>
    <property type="match status" value="1"/>
</dbReference>
<evidence type="ECO:0000256" key="2">
    <source>
        <dbReference type="ARBA" id="ARBA00022448"/>
    </source>
</evidence>
<proteinExistence type="inferred from homology"/>
<reference evidence="8 9" key="1">
    <citation type="submission" date="2018-11" db="EMBL/GenBank/DDBJ databases">
        <title>Draft genome sequence of Cellulomonas takizawaensis strain TKZ-21.</title>
        <authorList>
            <person name="Yamamura H."/>
            <person name="Hayashi T."/>
            <person name="Hamada M."/>
            <person name="Serisawa Y."/>
            <person name="Matsuyama K."/>
            <person name="Nakagawa Y."/>
            <person name="Otoguro M."/>
            <person name="Yanagida F."/>
            <person name="Hayakawa M."/>
        </authorList>
    </citation>
    <scope>NUCLEOTIDE SEQUENCE [LARGE SCALE GENOMIC DNA]</scope>
    <source>
        <strain evidence="8 9">TKZ-21</strain>
    </source>
</reference>
<evidence type="ECO:0000256" key="6">
    <source>
        <dbReference type="SAM" id="SignalP"/>
    </source>
</evidence>
<dbReference type="InterPro" id="IPR050962">
    <property type="entry name" value="Phosphate-bind_PstS"/>
</dbReference>
<dbReference type="GO" id="GO:0042301">
    <property type="term" value="F:phosphate ion binding"/>
    <property type="evidence" value="ECO:0007669"/>
    <property type="project" value="InterPro"/>
</dbReference>
<comment type="similarity">
    <text evidence="1 4">Belongs to the PstS family.</text>
</comment>
<evidence type="ECO:0000256" key="1">
    <source>
        <dbReference type="ARBA" id="ARBA00008725"/>
    </source>
</evidence>
<accession>A0A401UWX4</accession>
<dbReference type="Gene3D" id="3.40.190.10">
    <property type="entry name" value="Periplasmic binding protein-like II"/>
    <property type="match status" value="2"/>
</dbReference>
<dbReference type="AlphaFoldDB" id="A0A401UWX4"/>
<keyword evidence="9" id="KW-1185">Reference proteome</keyword>
<feature type="domain" description="PBP" evidence="7">
    <location>
        <begin position="43"/>
        <end position="338"/>
    </location>
</feature>
<dbReference type="Proteomes" id="UP000288246">
    <property type="component" value="Unassembled WGS sequence"/>
</dbReference>
<sequence>MKLSLHRRAGAVALTGALALALAACGSDDPTGSGDATSGSDESVSTLSGELNGAGASSQEKAMDAWRAGFQSGNPDVTVNYDPVGSGGGRTQFLEGAVQFAGTDSALNEEELATAQETCSAEAIDIPVYVSPIAVVFNLEGITELNLSATTIAGIFEGTITSWDAAEIKAENPDATLPAVAITPVHRLDESGTTKNFTDWLGKASGGVWAHEADGNWPIEGGESAQGTSGVIQTVQGGNGTITYADESAAGSLGKASIKVGEEWVAPSADAVAVALDASPRAEGRAEHDIVIDIDRETTESGAYPLFLVSYAVACLQYEDAETADLVKGFLGYVVSTEGQEAAAQAAGSAPLSDALAADAQAAVEAIAAA</sequence>
<evidence type="ECO:0000313" key="9">
    <source>
        <dbReference type="Proteomes" id="UP000288246"/>
    </source>
</evidence>
<dbReference type="GO" id="GO:0043190">
    <property type="term" value="C:ATP-binding cassette (ABC) transporter complex"/>
    <property type="evidence" value="ECO:0007669"/>
    <property type="project" value="InterPro"/>
</dbReference>
<comment type="caution">
    <text evidence="8">The sequence shown here is derived from an EMBL/GenBank/DDBJ whole genome shotgun (WGS) entry which is preliminary data.</text>
</comment>
<protein>
    <recommendedName>
        <fullName evidence="4">Phosphate-binding protein</fullName>
    </recommendedName>
</protein>
<keyword evidence="3 4" id="KW-0592">Phosphate transport</keyword>
<dbReference type="CDD" id="cd13565">
    <property type="entry name" value="PBP2_PstS"/>
    <property type="match status" value="1"/>
</dbReference>
<dbReference type="Pfam" id="PF12849">
    <property type="entry name" value="PBP_like_2"/>
    <property type="match status" value="1"/>
</dbReference>
<name>A0A401UWX4_9CELL</name>
<dbReference type="GO" id="GO:0035435">
    <property type="term" value="P:phosphate ion transmembrane transport"/>
    <property type="evidence" value="ECO:0007669"/>
    <property type="project" value="InterPro"/>
</dbReference>
<dbReference type="PROSITE" id="PS51257">
    <property type="entry name" value="PROKAR_LIPOPROTEIN"/>
    <property type="match status" value="1"/>
</dbReference>
<dbReference type="RefSeq" id="WP_124341661.1">
    <property type="nucleotide sequence ID" value="NZ_BHYL01000050.1"/>
</dbReference>
<feature type="chain" id="PRO_5039422103" description="Phosphate-binding protein" evidence="6">
    <location>
        <begin position="24"/>
        <end position="370"/>
    </location>
</feature>
<dbReference type="InterPro" id="IPR005673">
    <property type="entry name" value="ABC_phos-bd_PstS"/>
</dbReference>
<evidence type="ECO:0000259" key="7">
    <source>
        <dbReference type="Pfam" id="PF12849"/>
    </source>
</evidence>
<keyword evidence="6" id="KW-0732">Signal</keyword>
<dbReference type="SUPFAM" id="SSF53850">
    <property type="entry name" value="Periplasmic binding protein-like II"/>
    <property type="match status" value="1"/>
</dbReference>
<organism evidence="8 9">
    <name type="scientific">Cellulomonas algicola</name>
    <dbReference type="NCBI Taxonomy" id="2071633"/>
    <lineage>
        <taxon>Bacteria</taxon>
        <taxon>Bacillati</taxon>
        <taxon>Actinomycetota</taxon>
        <taxon>Actinomycetes</taxon>
        <taxon>Micrococcales</taxon>
        <taxon>Cellulomonadaceae</taxon>
        <taxon>Cellulomonas</taxon>
    </lineage>
</organism>
<keyword evidence="2 4" id="KW-0813">Transport</keyword>
<evidence type="ECO:0000256" key="3">
    <source>
        <dbReference type="ARBA" id="ARBA00022592"/>
    </source>
</evidence>
<evidence type="ECO:0000313" key="8">
    <source>
        <dbReference type="EMBL" id="GCD19122.1"/>
    </source>
</evidence>
<gene>
    <name evidence="8" type="ORF">CTKZ_06840</name>
</gene>
<feature type="signal peptide" evidence="6">
    <location>
        <begin position="1"/>
        <end position="23"/>
    </location>
</feature>
<evidence type="ECO:0000256" key="4">
    <source>
        <dbReference type="PIRNR" id="PIRNR002756"/>
    </source>
</evidence>